<reference evidence="1" key="1">
    <citation type="submission" date="2022-03" db="EMBL/GenBank/DDBJ databases">
        <authorList>
            <person name="Martin H S."/>
        </authorList>
    </citation>
    <scope>NUCLEOTIDE SEQUENCE</scope>
</reference>
<sequence>MLVVPRGVLWRKHRPPPQKYYPEPPASIYVCGVREKPGRIDNGHHYPTIAHYRVFAPESERVCIVPARLPVPIVIRVRPAAPLMWHHRNRYSTMATASGNGRVSEPPSTRNRQGLVDRHDLSLADGKIEICSLFTDYNHSPTQ</sequence>
<dbReference type="Proteomes" id="UP000837857">
    <property type="component" value="Chromosome 4"/>
</dbReference>
<proteinExistence type="predicted"/>
<keyword evidence="2" id="KW-1185">Reference proteome</keyword>
<accession>A0ABN8IUU7</accession>
<evidence type="ECO:0000313" key="2">
    <source>
        <dbReference type="Proteomes" id="UP000837857"/>
    </source>
</evidence>
<feature type="non-terminal residue" evidence="1">
    <location>
        <position position="1"/>
    </location>
</feature>
<evidence type="ECO:0000313" key="1">
    <source>
        <dbReference type="EMBL" id="CAH2067645.1"/>
    </source>
</evidence>
<organism evidence="1 2">
    <name type="scientific">Iphiclides podalirius</name>
    <name type="common">scarce swallowtail</name>
    <dbReference type="NCBI Taxonomy" id="110791"/>
    <lineage>
        <taxon>Eukaryota</taxon>
        <taxon>Metazoa</taxon>
        <taxon>Ecdysozoa</taxon>
        <taxon>Arthropoda</taxon>
        <taxon>Hexapoda</taxon>
        <taxon>Insecta</taxon>
        <taxon>Pterygota</taxon>
        <taxon>Neoptera</taxon>
        <taxon>Endopterygota</taxon>
        <taxon>Lepidoptera</taxon>
        <taxon>Glossata</taxon>
        <taxon>Ditrysia</taxon>
        <taxon>Papilionoidea</taxon>
        <taxon>Papilionidae</taxon>
        <taxon>Papilioninae</taxon>
        <taxon>Iphiclides</taxon>
    </lineage>
</organism>
<name>A0ABN8IUU7_9NEOP</name>
<dbReference type="EMBL" id="OW152816">
    <property type="protein sequence ID" value="CAH2067645.1"/>
    <property type="molecule type" value="Genomic_DNA"/>
</dbReference>
<protein>
    <submittedName>
        <fullName evidence="1">Uncharacterized protein</fullName>
    </submittedName>
</protein>
<gene>
    <name evidence="1" type="ORF">IPOD504_LOCUS13973</name>
</gene>